<dbReference type="VEuPathDB" id="VectorBase:ISCP_022460"/>
<dbReference type="AlphaFoldDB" id="B7QDY9"/>
<dbReference type="SUPFAM" id="SSF50729">
    <property type="entry name" value="PH domain-like"/>
    <property type="match status" value="1"/>
</dbReference>
<dbReference type="Proteomes" id="UP000001555">
    <property type="component" value="Unassembled WGS sequence"/>
</dbReference>
<keyword evidence="4" id="KW-1185">Reference proteome</keyword>
<evidence type="ECO:0000259" key="1">
    <source>
        <dbReference type="PROSITE" id="PS51783"/>
    </source>
</evidence>
<protein>
    <submittedName>
        <fullName evidence="2 3">Neutral sphingomyelinase (N-smase) activation associated factor fan, putative</fullName>
    </submittedName>
</protein>
<dbReference type="EnsemblMetazoa" id="ISCW011891-RA">
    <property type="protein sequence ID" value="ISCW011891-PA"/>
    <property type="gene ID" value="ISCW011891"/>
</dbReference>
<dbReference type="PROSITE" id="PS51783">
    <property type="entry name" value="PH_BEACH"/>
    <property type="match status" value="1"/>
</dbReference>
<feature type="domain" description="BEACH-type PH" evidence="1">
    <location>
        <begin position="12"/>
        <end position="75"/>
    </location>
</feature>
<evidence type="ECO:0000313" key="2">
    <source>
        <dbReference type="EMBL" id="EEC17061.1"/>
    </source>
</evidence>
<reference evidence="3" key="2">
    <citation type="submission" date="2020-05" db="UniProtKB">
        <authorList>
            <consortium name="EnsemblMetazoa"/>
        </authorList>
    </citation>
    <scope>IDENTIFICATION</scope>
    <source>
        <strain evidence="3">wikel</strain>
    </source>
</reference>
<dbReference type="VEuPathDB" id="VectorBase:ISCW011891"/>
<sequence length="75" mass="8270">MRFEGAPVSLEDLTEEIVLETKASKITPLVTNPGLVLLTSLRLYFQPFNNVEPTSELCQCHVMPTVSTVLPTVPL</sequence>
<dbReference type="EMBL" id="ABJB010541606">
    <property type="status" value="NOT_ANNOTATED_CDS"/>
    <property type="molecule type" value="Genomic_DNA"/>
</dbReference>
<dbReference type="PaxDb" id="6945-B7QDY9"/>
<proteinExistence type="predicted"/>
<dbReference type="InterPro" id="IPR023362">
    <property type="entry name" value="PH-BEACH_dom"/>
</dbReference>
<evidence type="ECO:0000313" key="3">
    <source>
        <dbReference type="EnsemblMetazoa" id="ISCW011891-PA"/>
    </source>
</evidence>
<dbReference type="OrthoDB" id="26681at2759"/>
<dbReference type="HOGENOM" id="CLU_2673870_0_0_1"/>
<evidence type="ECO:0000313" key="4">
    <source>
        <dbReference type="Proteomes" id="UP000001555"/>
    </source>
</evidence>
<accession>B7QDY9</accession>
<dbReference type="VEuPathDB" id="VectorBase:ISCI011891"/>
<dbReference type="EMBL" id="DS916915">
    <property type="protein sequence ID" value="EEC17061.1"/>
    <property type="molecule type" value="Genomic_DNA"/>
</dbReference>
<organism>
    <name type="scientific">Ixodes scapularis</name>
    <name type="common">Black-legged tick</name>
    <name type="synonym">Deer tick</name>
    <dbReference type="NCBI Taxonomy" id="6945"/>
    <lineage>
        <taxon>Eukaryota</taxon>
        <taxon>Metazoa</taxon>
        <taxon>Ecdysozoa</taxon>
        <taxon>Arthropoda</taxon>
        <taxon>Chelicerata</taxon>
        <taxon>Arachnida</taxon>
        <taxon>Acari</taxon>
        <taxon>Parasitiformes</taxon>
        <taxon>Ixodida</taxon>
        <taxon>Ixodoidea</taxon>
        <taxon>Ixodidae</taxon>
        <taxon>Ixodinae</taxon>
        <taxon>Ixodes</taxon>
    </lineage>
</organism>
<name>B7QDY9_IXOSC</name>
<reference evidence="2 4" key="1">
    <citation type="submission" date="2008-03" db="EMBL/GenBank/DDBJ databases">
        <title>Annotation of Ixodes scapularis.</title>
        <authorList>
            <consortium name="Ixodes scapularis Genome Project Consortium"/>
            <person name="Caler E."/>
            <person name="Hannick L.I."/>
            <person name="Bidwell S."/>
            <person name="Joardar V."/>
            <person name="Thiagarajan M."/>
            <person name="Amedeo P."/>
            <person name="Galinsky K.J."/>
            <person name="Schobel S."/>
            <person name="Inman J."/>
            <person name="Hostetler J."/>
            <person name="Miller J."/>
            <person name="Hammond M."/>
            <person name="Megy K."/>
            <person name="Lawson D."/>
            <person name="Kodira C."/>
            <person name="Sutton G."/>
            <person name="Meyer J."/>
            <person name="Hill C.A."/>
            <person name="Birren B."/>
            <person name="Nene V."/>
            <person name="Collins F."/>
            <person name="Alarcon-Chaidez F."/>
            <person name="Wikel S."/>
            <person name="Strausberg R."/>
        </authorList>
    </citation>
    <scope>NUCLEOTIDE SEQUENCE [LARGE SCALE GENOMIC DNA]</scope>
    <source>
        <strain evidence="4">Wikel</strain>
        <strain evidence="2">Wikel colony</strain>
    </source>
</reference>
<dbReference type="InParanoid" id="B7QDY9"/>
<gene>
    <name evidence="2" type="ORF">IscW_ISCW011891</name>
</gene>